<dbReference type="RefSeq" id="XP_046067526.1">
    <property type="nucleotide sequence ID" value="XM_046217211.1"/>
</dbReference>
<dbReference type="InterPro" id="IPR036259">
    <property type="entry name" value="MFS_trans_sf"/>
</dbReference>
<evidence type="ECO:0000256" key="7">
    <source>
        <dbReference type="SAM" id="Phobius"/>
    </source>
</evidence>
<dbReference type="AlphaFoldDB" id="A0AAD4PWE3"/>
<organism evidence="9 10">
    <name type="scientific">Talaromyces proteolyticus</name>
    <dbReference type="NCBI Taxonomy" id="1131652"/>
    <lineage>
        <taxon>Eukaryota</taxon>
        <taxon>Fungi</taxon>
        <taxon>Dikarya</taxon>
        <taxon>Ascomycota</taxon>
        <taxon>Pezizomycotina</taxon>
        <taxon>Eurotiomycetes</taxon>
        <taxon>Eurotiomycetidae</taxon>
        <taxon>Eurotiales</taxon>
        <taxon>Trichocomaceae</taxon>
        <taxon>Talaromyces</taxon>
        <taxon>Talaromyces sect. Bacilispori</taxon>
    </lineage>
</organism>
<feature type="compositionally biased region" description="Polar residues" evidence="6">
    <location>
        <begin position="21"/>
        <end position="38"/>
    </location>
</feature>
<comment type="caution">
    <text evidence="9">The sequence shown here is derived from an EMBL/GenBank/DDBJ whole genome shotgun (WGS) entry which is preliminary data.</text>
</comment>
<comment type="similarity">
    <text evidence="2">Belongs to the major facilitator superfamily.</text>
</comment>
<dbReference type="GO" id="GO:0140115">
    <property type="term" value="P:export across plasma membrane"/>
    <property type="evidence" value="ECO:0007669"/>
    <property type="project" value="UniProtKB-ARBA"/>
</dbReference>
<feature type="region of interest" description="Disordered" evidence="6">
    <location>
        <begin position="1"/>
        <end position="38"/>
    </location>
</feature>
<dbReference type="GeneID" id="70247498"/>
<feature type="transmembrane region" description="Helical" evidence="7">
    <location>
        <begin position="66"/>
        <end position="86"/>
    </location>
</feature>
<sequence>MTATPQSSSAEGDDEPKSIDLDTNTHLGGTATAPANNSYSDEDFLVSFTGDDDPRSPRSMAPARKWLIVTIMATTSLCVACTSSLYSATYGQIEKEFHVSPTVATLGLSLFVFGLGLSPMILAPLSEFYGRKWIYVLSTFSFVIWLIPCAVATNIETLIVARFFNGLAGAAFLSVAGGTVGDLFTRESLQAPMMLYTASPFLGPELGPVIGGFINYNVKWQWSYYVLLIWSFAQFIAICLLVPETYHPVLLRQEAKKLRKETGDSRYYASIEKMDRSLTQTLIRSCYRPFLLLALEPMCLFLCLFTAVLLGVLYLFFGVFGVIFQNNHGFNLWQVGLCFLGIAVGMIVGVCTNPLWHKNFMRLLKEHQAKTGIPGSSEPEFRLPPAIGGAPLVTIGLFWFGWTTYSSIHWIVPIIGSAVFGAGVIIVFSGIWTFLVDAYPLYSASALAANSFTRSVFAAAFPLFGSPMYENLGYQWASFLLSMITLVLAPFPYIFYRWGAQIRAKSKYAGGK</sequence>
<dbReference type="PROSITE" id="PS50850">
    <property type="entry name" value="MFS"/>
    <property type="match status" value="1"/>
</dbReference>
<feature type="transmembrane region" description="Helical" evidence="7">
    <location>
        <begin position="476"/>
        <end position="496"/>
    </location>
</feature>
<evidence type="ECO:0000313" key="10">
    <source>
        <dbReference type="Proteomes" id="UP001201262"/>
    </source>
</evidence>
<dbReference type="SUPFAM" id="SSF103473">
    <property type="entry name" value="MFS general substrate transporter"/>
    <property type="match status" value="1"/>
</dbReference>
<keyword evidence="4 7" id="KW-1133">Transmembrane helix</keyword>
<dbReference type="GO" id="GO:0022857">
    <property type="term" value="F:transmembrane transporter activity"/>
    <property type="evidence" value="ECO:0007669"/>
    <property type="project" value="InterPro"/>
</dbReference>
<evidence type="ECO:0000256" key="4">
    <source>
        <dbReference type="ARBA" id="ARBA00022989"/>
    </source>
</evidence>
<feature type="domain" description="Major facilitator superfamily (MFS) profile" evidence="8">
    <location>
        <begin position="68"/>
        <end position="501"/>
    </location>
</feature>
<dbReference type="Proteomes" id="UP001201262">
    <property type="component" value="Unassembled WGS sequence"/>
</dbReference>
<dbReference type="FunFam" id="1.20.1250.20:FF:000082">
    <property type="entry name" value="MFS multidrug transporter, putative"/>
    <property type="match status" value="1"/>
</dbReference>
<feature type="transmembrane region" description="Helical" evidence="7">
    <location>
        <begin position="383"/>
        <end position="402"/>
    </location>
</feature>
<dbReference type="EMBL" id="JAJTJA010000012">
    <property type="protein sequence ID" value="KAH8691434.1"/>
    <property type="molecule type" value="Genomic_DNA"/>
</dbReference>
<keyword evidence="10" id="KW-1185">Reference proteome</keyword>
<feature type="compositionally biased region" description="Polar residues" evidence="6">
    <location>
        <begin position="1"/>
        <end position="10"/>
    </location>
</feature>
<dbReference type="Pfam" id="PF07690">
    <property type="entry name" value="MFS_1"/>
    <property type="match status" value="1"/>
</dbReference>
<feature type="transmembrane region" description="Helical" evidence="7">
    <location>
        <begin position="106"/>
        <end position="126"/>
    </location>
</feature>
<evidence type="ECO:0000256" key="3">
    <source>
        <dbReference type="ARBA" id="ARBA00022692"/>
    </source>
</evidence>
<feature type="transmembrane region" description="Helical" evidence="7">
    <location>
        <begin position="133"/>
        <end position="153"/>
    </location>
</feature>
<feature type="transmembrane region" description="Helical" evidence="7">
    <location>
        <begin position="159"/>
        <end position="181"/>
    </location>
</feature>
<reference evidence="9" key="1">
    <citation type="submission" date="2021-12" db="EMBL/GenBank/DDBJ databases">
        <title>Convergent genome expansion in fungi linked to evolution of root-endophyte symbiosis.</title>
        <authorList>
            <consortium name="DOE Joint Genome Institute"/>
            <person name="Ke Y.-H."/>
            <person name="Bonito G."/>
            <person name="Liao H.-L."/>
            <person name="Looney B."/>
            <person name="Rojas-Flechas A."/>
            <person name="Nash J."/>
            <person name="Hameed K."/>
            <person name="Schadt C."/>
            <person name="Martin F."/>
            <person name="Crous P.W."/>
            <person name="Miettinen O."/>
            <person name="Magnuson J.K."/>
            <person name="Labbe J."/>
            <person name="Jacobson D."/>
            <person name="Doktycz M.J."/>
            <person name="Veneault-Fourrey C."/>
            <person name="Kuo A."/>
            <person name="Mondo S."/>
            <person name="Calhoun S."/>
            <person name="Riley R."/>
            <person name="Ohm R."/>
            <person name="LaButti K."/>
            <person name="Andreopoulos B."/>
            <person name="Pangilinan J."/>
            <person name="Nolan M."/>
            <person name="Tritt A."/>
            <person name="Clum A."/>
            <person name="Lipzen A."/>
            <person name="Daum C."/>
            <person name="Barry K."/>
            <person name="Grigoriev I.V."/>
            <person name="Vilgalys R."/>
        </authorList>
    </citation>
    <scope>NUCLEOTIDE SEQUENCE</scope>
    <source>
        <strain evidence="9">PMI_201</strain>
    </source>
</reference>
<feature type="transmembrane region" description="Helical" evidence="7">
    <location>
        <begin position="298"/>
        <end position="324"/>
    </location>
</feature>
<evidence type="ECO:0000256" key="5">
    <source>
        <dbReference type="ARBA" id="ARBA00023136"/>
    </source>
</evidence>
<dbReference type="GO" id="GO:0042908">
    <property type="term" value="P:xenobiotic transport"/>
    <property type="evidence" value="ECO:0007669"/>
    <property type="project" value="UniProtKB-ARBA"/>
</dbReference>
<evidence type="ECO:0000256" key="1">
    <source>
        <dbReference type="ARBA" id="ARBA00004651"/>
    </source>
</evidence>
<keyword evidence="5 7" id="KW-0472">Membrane</keyword>
<dbReference type="PANTHER" id="PTHR23502">
    <property type="entry name" value="MAJOR FACILITATOR SUPERFAMILY"/>
    <property type="match status" value="1"/>
</dbReference>
<dbReference type="PROSITE" id="PS00216">
    <property type="entry name" value="SUGAR_TRANSPORT_1"/>
    <property type="match status" value="1"/>
</dbReference>
<protein>
    <submittedName>
        <fullName evidence="9">Major facilitator superfamily domain-containing protein</fullName>
    </submittedName>
</protein>
<dbReference type="Gene3D" id="1.20.1250.20">
    <property type="entry name" value="MFS general substrate transporter like domains"/>
    <property type="match status" value="1"/>
</dbReference>
<evidence type="ECO:0000256" key="6">
    <source>
        <dbReference type="SAM" id="MobiDB-lite"/>
    </source>
</evidence>
<accession>A0AAD4PWE3</accession>
<dbReference type="InterPro" id="IPR011701">
    <property type="entry name" value="MFS"/>
</dbReference>
<dbReference type="InterPro" id="IPR005829">
    <property type="entry name" value="Sugar_transporter_CS"/>
</dbReference>
<evidence type="ECO:0000259" key="8">
    <source>
        <dbReference type="PROSITE" id="PS50850"/>
    </source>
</evidence>
<feature type="transmembrane region" description="Helical" evidence="7">
    <location>
        <begin position="193"/>
        <end position="216"/>
    </location>
</feature>
<dbReference type="CDD" id="cd17323">
    <property type="entry name" value="MFS_Tpo1_MDR_like"/>
    <property type="match status" value="1"/>
</dbReference>
<gene>
    <name evidence="9" type="ORF">BGW36DRAFT_388303</name>
</gene>
<feature type="transmembrane region" description="Helical" evidence="7">
    <location>
        <begin position="408"/>
        <end position="435"/>
    </location>
</feature>
<evidence type="ECO:0000313" key="9">
    <source>
        <dbReference type="EMBL" id="KAH8691434.1"/>
    </source>
</evidence>
<evidence type="ECO:0000256" key="2">
    <source>
        <dbReference type="ARBA" id="ARBA00008335"/>
    </source>
</evidence>
<dbReference type="GO" id="GO:0005886">
    <property type="term" value="C:plasma membrane"/>
    <property type="evidence" value="ECO:0007669"/>
    <property type="project" value="UniProtKB-SubCell"/>
</dbReference>
<feature type="transmembrane region" description="Helical" evidence="7">
    <location>
        <begin position="330"/>
        <end position="356"/>
    </location>
</feature>
<feature type="transmembrane region" description="Helical" evidence="7">
    <location>
        <begin position="222"/>
        <end position="242"/>
    </location>
</feature>
<keyword evidence="3 7" id="KW-0812">Transmembrane</keyword>
<dbReference type="PANTHER" id="PTHR23502:SF7">
    <property type="entry name" value="DRUG_PROTON ANTIPORTER YHK8-RELATED"/>
    <property type="match status" value="1"/>
</dbReference>
<dbReference type="InterPro" id="IPR020846">
    <property type="entry name" value="MFS_dom"/>
</dbReference>
<name>A0AAD4PWE3_9EURO</name>
<comment type="subcellular location">
    <subcellularLocation>
        <location evidence="1">Cell membrane</location>
        <topology evidence="1">Multi-pass membrane protein</topology>
    </subcellularLocation>
</comment>
<proteinExistence type="inferred from homology"/>